<evidence type="ECO:0000256" key="4">
    <source>
        <dbReference type="ARBA" id="ARBA00011081"/>
    </source>
</evidence>
<dbReference type="SMART" id="SM00861">
    <property type="entry name" value="Transket_pyr"/>
    <property type="match status" value="1"/>
</dbReference>
<dbReference type="PROSITE" id="PS00801">
    <property type="entry name" value="TRANSKETOLASE_1"/>
    <property type="match status" value="1"/>
</dbReference>
<protein>
    <recommendedName>
        <fullName evidence="6">1-deoxy-D-xylulose-5-phosphate synthase</fullName>
        <ecNumber evidence="6">2.2.1.7</ecNumber>
    </recommendedName>
</protein>
<dbReference type="Proteomes" id="UP000568050">
    <property type="component" value="Unassembled WGS sequence"/>
</dbReference>
<dbReference type="SUPFAM" id="SSF52518">
    <property type="entry name" value="Thiamin diphosphate-binding fold (THDP-binding)"/>
    <property type="match status" value="2"/>
</dbReference>
<evidence type="ECO:0000256" key="10">
    <source>
        <dbReference type="ARBA" id="ARBA00022977"/>
    </source>
</evidence>
<keyword evidence="9" id="KW-0460">Magnesium</keyword>
<evidence type="ECO:0000256" key="6">
    <source>
        <dbReference type="ARBA" id="ARBA00013150"/>
    </source>
</evidence>
<dbReference type="InterPro" id="IPR029061">
    <property type="entry name" value="THDP-binding"/>
</dbReference>
<comment type="cofactor">
    <cofactor evidence="1">
        <name>Mg(2+)</name>
        <dbReference type="ChEBI" id="CHEBI:18420"/>
    </cofactor>
</comment>
<keyword evidence="12" id="KW-0414">Isoprene biosynthesis</keyword>
<sequence length="627" mass="64317">MSRTQTEIVEHAATPAAAPSIPADPAALRALSAAEVDALLPHLRRSLLDIVAASGGHVGPNLGVLELTVALHRVFDSPRDPIVFDTGHQAYVHKMLTGRPDLAGLRTEGGISGYPSRSESEHDLVENSHASGSLAWALGLGMAFSADAAALSDGSRSRTSVAVIGDGALTGGVGLEALNLAVDHPHARTVFVLNDNTRSYAPTIGGLARCLSELRSGTAAANPFEVLGYRYIGPVDGHDVHALEAALTQARDAAGQGAVPLVHAVTAKGRGLLAAELHEVDLWHAHGPFDITTAQSTPDPVPTGPGATWTDRFAATVLGIADQRDDMVALSAAMIDPVGLTPMQQAHPARVLDTGIAEQVTLDIAAGLANAGQRPLVALYSTFLTRAIDQLLMDIGLHSEPVTITLDRAGVTGDDGASHHGIWDLALAAQVPGLEVCAPRDGQRLEDALRRRLGGDEAPTGPGLIRFPKGSVGPDVAAAASVPAGDVLFASSDAALACATGEALDAEAPTLIITIGSLAARAVAAAKTLAATGAEVLVIDPVIALPLAGPLLDLCARASAVVTIEDGVRERGIGAALRFALADRGVQVPSAVLGVDQAFIDHAKRDAILSREGLDAEAIAEAAARLR</sequence>
<name>A0A839QRA8_9MICO</name>
<dbReference type="InterPro" id="IPR005475">
    <property type="entry name" value="Transketolase-like_Pyr-bd"/>
</dbReference>
<dbReference type="GO" id="GO:0009228">
    <property type="term" value="P:thiamine biosynthetic process"/>
    <property type="evidence" value="ECO:0007669"/>
    <property type="project" value="UniProtKB-KW"/>
</dbReference>
<reference evidence="14 15" key="1">
    <citation type="submission" date="2020-08" db="EMBL/GenBank/DDBJ databases">
        <title>Sequencing the genomes of 1000 actinobacteria strains.</title>
        <authorList>
            <person name="Klenk H.-P."/>
        </authorList>
    </citation>
    <scope>NUCLEOTIDE SEQUENCE [LARGE SCALE GENOMIC DNA]</scope>
    <source>
        <strain evidence="14 15">DSM 23040</strain>
    </source>
</reference>
<evidence type="ECO:0000256" key="2">
    <source>
        <dbReference type="ARBA" id="ARBA00001964"/>
    </source>
</evidence>
<dbReference type="InterPro" id="IPR009014">
    <property type="entry name" value="Transketo_C/PFOR_II"/>
</dbReference>
<evidence type="ECO:0000313" key="15">
    <source>
        <dbReference type="Proteomes" id="UP000568050"/>
    </source>
</evidence>
<dbReference type="GO" id="GO:0005829">
    <property type="term" value="C:cytosol"/>
    <property type="evidence" value="ECO:0007669"/>
    <property type="project" value="TreeGrafter"/>
</dbReference>
<keyword evidence="10" id="KW-0784">Thiamine biosynthesis</keyword>
<evidence type="ECO:0000256" key="3">
    <source>
        <dbReference type="ARBA" id="ARBA00004980"/>
    </source>
</evidence>
<dbReference type="Pfam" id="PF02779">
    <property type="entry name" value="Transket_pyr"/>
    <property type="match status" value="1"/>
</dbReference>
<dbReference type="UniPathway" id="UPA00064">
    <property type="reaction ID" value="UER00091"/>
</dbReference>
<evidence type="ECO:0000256" key="11">
    <source>
        <dbReference type="ARBA" id="ARBA00023052"/>
    </source>
</evidence>
<feature type="domain" description="Transketolase-like pyrimidine-binding" evidence="13">
    <location>
        <begin position="307"/>
        <end position="474"/>
    </location>
</feature>
<dbReference type="EC" id="2.2.1.7" evidence="6"/>
<dbReference type="AlphaFoldDB" id="A0A839QRA8"/>
<evidence type="ECO:0000256" key="1">
    <source>
        <dbReference type="ARBA" id="ARBA00001946"/>
    </source>
</evidence>
<dbReference type="PANTHER" id="PTHR43322:SF5">
    <property type="entry name" value="1-DEOXY-D-XYLULOSE-5-PHOSPHATE SYNTHASE, CHLOROPLASTIC"/>
    <property type="match status" value="1"/>
</dbReference>
<dbReference type="RefSeq" id="WP_183374230.1">
    <property type="nucleotide sequence ID" value="NZ_JACHWP010000001.1"/>
</dbReference>
<dbReference type="NCBIfam" id="NF003933">
    <property type="entry name" value="PRK05444.2-2"/>
    <property type="match status" value="1"/>
</dbReference>
<dbReference type="GO" id="GO:0019288">
    <property type="term" value="P:isopentenyl diphosphate biosynthetic process, methylerythritol 4-phosphate pathway"/>
    <property type="evidence" value="ECO:0007669"/>
    <property type="project" value="TreeGrafter"/>
</dbReference>
<dbReference type="InterPro" id="IPR033248">
    <property type="entry name" value="Transketolase_C"/>
</dbReference>
<dbReference type="Pfam" id="PF02780">
    <property type="entry name" value="Transketolase_C"/>
    <property type="match status" value="1"/>
</dbReference>
<keyword evidence="8" id="KW-0479">Metal-binding</keyword>
<comment type="pathway">
    <text evidence="3">Metabolic intermediate biosynthesis; 1-deoxy-D-xylulose 5-phosphate biosynthesis; 1-deoxy-D-xylulose 5-phosphate from D-glyceraldehyde 3-phosphate and pyruvate: step 1/1.</text>
</comment>
<dbReference type="InterPro" id="IPR020826">
    <property type="entry name" value="Transketolase_BS"/>
</dbReference>
<keyword evidence="7 14" id="KW-0808">Transferase</keyword>
<dbReference type="Pfam" id="PF13292">
    <property type="entry name" value="DXP_synthase_N"/>
    <property type="match status" value="2"/>
</dbReference>
<dbReference type="Gene3D" id="3.40.50.970">
    <property type="match status" value="2"/>
</dbReference>
<gene>
    <name evidence="14" type="ORF">FHX50_000553</name>
</gene>
<keyword evidence="15" id="KW-1185">Reference proteome</keyword>
<accession>A0A839QRA8</accession>
<evidence type="ECO:0000256" key="7">
    <source>
        <dbReference type="ARBA" id="ARBA00022679"/>
    </source>
</evidence>
<dbReference type="Gene3D" id="3.40.50.920">
    <property type="match status" value="1"/>
</dbReference>
<dbReference type="InterPro" id="IPR049557">
    <property type="entry name" value="Transketolase_CS"/>
</dbReference>
<dbReference type="CDD" id="cd07033">
    <property type="entry name" value="TPP_PYR_DXS_TK_like"/>
    <property type="match status" value="1"/>
</dbReference>
<comment type="caution">
    <text evidence="14">The sequence shown here is derived from an EMBL/GenBank/DDBJ whole genome shotgun (WGS) entry which is preliminary data.</text>
</comment>
<evidence type="ECO:0000256" key="8">
    <source>
        <dbReference type="ARBA" id="ARBA00022723"/>
    </source>
</evidence>
<evidence type="ECO:0000313" key="14">
    <source>
        <dbReference type="EMBL" id="MBB3022305.1"/>
    </source>
</evidence>
<evidence type="ECO:0000259" key="13">
    <source>
        <dbReference type="SMART" id="SM00861"/>
    </source>
</evidence>
<dbReference type="PROSITE" id="PS00802">
    <property type="entry name" value="TRANSKETOLASE_2"/>
    <property type="match status" value="1"/>
</dbReference>
<evidence type="ECO:0000256" key="9">
    <source>
        <dbReference type="ARBA" id="ARBA00022842"/>
    </source>
</evidence>
<evidence type="ECO:0000256" key="5">
    <source>
        <dbReference type="ARBA" id="ARBA00011738"/>
    </source>
</evidence>
<dbReference type="InterPro" id="IPR005477">
    <property type="entry name" value="Dxylulose-5-P_synthase"/>
</dbReference>
<evidence type="ECO:0000256" key="12">
    <source>
        <dbReference type="ARBA" id="ARBA00023229"/>
    </source>
</evidence>
<proteinExistence type="inferred from homology"/>
<comment type="cofactor">
    <cofactor evidence="2">
        <name>thiamine diphosphate</name>
        <dbReference type="ChEBI" id="CHEBI:58937"/>
    </cofactor>
</comment>
<dbReference type="CDD" id="cd02007">
    <property type="entry name" value="TPP_DXS"/>
    <property type="match status" value="1"/>
</dbReference>
<comment type="subunit">
    <text evidence="5">Homodimer.</text>
</comment>
<dbReference type="GO" id="GO:0000287">
    <property type="term" value="F:magnesium ion binding"/>
    <property type="evidence" value="ECO:0007669"/>
    <property type="project" value="UniProtKB-ARBA"/>
</dbReference>
<comment type="similarity">
    <text evidence="4">Belongs to the transketolase family. DXPS subfamily.</text>
</comment>
<organism evidence="14 15">
    <name type="scientific">Helcobacillus massiliensis</name>
    <dbReference type="NCBI Taxonomy" id="521392"/>
    <lineage>
        <taxon>Bacteria</taxon>
        <taxon>Bacillati</taxon>
        <taxon>Actinomycetota</taxon>
        <taxon>Actinomycetes</taxon>
        <taxon>Micrococcales</taxon>
        <taxon>Dermabacteraceae</taxon>
        <taxon>Helcobacillus</taxon>
    </lineage>
</organism>
<keyword evidence="11" id="KW-0786">Thiamine pyrophosphate</keyword>
<dbReference type="GO" id="GO:0016114">
    <property type="term" value="P:terpenoid biosynthetic process"/>
    <property type="evidence" value="ECO:0007669"/>
    <property type="project" value="InterPro"/>
</dbReference>
<dbReference type="SUPFAM" id="SSF52922">
    <property type="entry name" value="TK C-terminal domain-like"/>
    <property type="match status" value="1"/>
</dbReference>
<dbReference type="EMBL" id="JACHWP010000001">
    <property type="protein sequence ID" value="MBB3022305.1"/>
    <property type="molecule type" value="Genomic_DNA"/>
</dbReference>
<dbReference type="GO" id="GO:0008661">
    <property type="term" value="F:1-deoxy-D-xylulose-5-phosphate synthase activity"/>
    <property type="evidence" value="ECO:0007669"/>
    <property type="project" value="UniProtKB-EC"/>
</dbReference>
<dbReference type="PANTHER" id="PTHR43322">
    <property type="entry name" value="1-D-DEOXYXYLULOSE 5-PHOSPHATE SYNTHASE-RELATED"/>
    <property type="match status" value="1"/>
</dbReference>